<dbReference type="InterPro" id="IPR051054">
    <property type="entry name" value="SorC_transcr_regulators"/>
</dbReference>
<reference evidence="7" key="1">
    <citation type="submission" date="2019-08" db="EMBL/GenBank/DDBJ databases">
        <authorList>
            <person name="Kucharzyk K."/>
            <person name="Murdoch R.W."/>
            <person name="Higgins S."/>
            <person name="Loffler F."/>
        </authorList>
    </citation>
    <scope>NUCLEOTIDE SEQUENCE</scope>
</reference>
<keyword evidence="4" id="KW-0804">Transcription</keyword>
<dbReference type="SUPFAM" id="SSF100950">
    <property type="entry name" value="NagB/RpiA/CoA transferase-like"/>
    <property type="match status" value="1"/>
</dbReference>
<evidence type="ECO:0000256" key="2">
    <source>
        <dbReference type="ARBA" id="ARBA00023015"/>
    </source>
</evidence>
<evidence type="ECO:0000256" key="4">
    <source>
        <dbReference type="ARBA" id="ARBA00023163"/>
    </source>
</evidence>
<dbReference type="Gene3D" id="1.10.10.10">
    <property type="entry name" value="Winged helix-like DNA-binding domain superfamily/Winged helix DNA-binding domain"/>
    <property type="match status" value="1"/>
</dbReference>
<dbReference type="InterPro" id="IPR048715">
    <property type="entry name" value="CggR_N"/>
</dbReference>
<evidence type="ECO:0000313" key="7">
    <source>
        <dbReference type="EMBL" id="MPL67925.1"/>
    </source>
</evidence>
<dbReference type="GO" id="GO:0003677">
    <property type="term" value="F:DNA binding"/>
    <property type="evidence" value="ECO:0007669"/>
    <property type="project" value="UniProtKB-KW"/>
</dbReference>
<protein>
    <submittedName>
        <fullName evidence="7">Central glycolytic genes regulator</fullName>
    </submittedName>
</protein>
<dbReference type="Gene3D" id="3.40.50.1360">
    <property type="match status" value="1"/>
</dbReference>
<evidence type="ECO:0000259" key="6">
    <source>
        <dbReference type="Pfam" id="PF21715"/>
    </source>
</evidence>
<gene>
    <name evidence="7" type="primary">cggR_1</name>
    <name evidence="7" type="ORF">SDC9_13628</name>
</gene>
<dbReference type="InterPro" id="IPR007324">
    <property type="entry name" value="Sugar-bd_dom_put"/>
</dbReference>
<keyword evidence="3" id="KW-0238">DNA-binding</keyword>
<keyword evidence="2" id="KW-0805">Transcription regulation</keyword>
<dbReference type="Pfam" id="PF04198">
    <property type="entry name" value="Sugar-bind"/>
    <property type="match status" value="1"/>
</dbReference>
<comment type="caution">
    <text evidence="7">The sequence shown here is derived from an EMBL/GenBank/DDBJ whole genome shotgun (WGS) entry which is preliminary data.</text>
</comment>
<feature type="domain" description="CggR N-terminal DNA binding" evidence="6">
    <location>
        <begin position="51"/>
        <end position="119"/>
    </location>
</feature>
<evidence type="ECO:0000256" key="3">
    <source>
        <dbReference type="ARBA" id="ARBA00023125"/>
    </source>
</evidence>
<proteinExistence type="inferred from homology"/>
<evidence type="ECO:0000256" key="1">
    <source>
        <dbReference type="ARBA" id="ARBA00010466"/>
    </source>
</evidence>
<dbReference type="PANTHER" id="PTHR34294">
    <property type="entry name" value="TRANSCRIPTIONAL REGULATOR-RELATED"/>
    <property type="match status" value="1"/>
</dbReference>
<dbReference type="Pfam" id="PF21715">
    <property type="entry name" value="CggR_N"/>
    <property type="match status" value="1"/>
</dbReference>
<accession>A0A644TLS2</accession>
<dbReference type="AlphaFoldDB" id="A0A644TLS2"/>
<comment type="similarity">
    <text evidence="1">Belongs to the SorC transcriptional regulatory family.</text>
</comment>
<dbReference type="PANTHER" id="PTHR34294:SF5">
    <property type="entry name" value="CENTRAL GLYCOLYTIC GENES REGULATOR"/>
    <property type="match status" value="1"/>
</dbReference>
<evidence type="ECO:0000259" key="5">
    <source>
        <dbReference type="Pfam" id="PF04198"/>
    </source>
</evidence>
<dbReference type="SUPFAM" id="SSF46785">
    <property type="entry name" value="Winged helix' DNA-binding domain"/>
    <property type="match status" value="1"/>
</dbReference>
<dbReference type="EMBL" id="VSSQ01000039">
    <property type="protein sequence ID" value="MPL67925.1"/>
    <property type="molecule type" value="Genomic_DNA"/>
</dbReference>
<name>A0A644TLS2_9ZZZZ</name>
<organism evidence="7">
    <name type="scientific">bioreactor metagenome</name>
    <dbReference type="NCBI Taxonomy" id="1076179"/>
    <lineage>
        <taxon>unclassified sequences</taxon>
        <taxon>metagenomes</taxon>
        <taxon>ecological metagenomes</taxon>
    </lineage>
</organism>
<dbReference type="InterPro" id="IPR036390">
    <property type="entry name" value="WH_DNA-bd_sf"/>
</dbReference>
<dbReference type="InterPro" id="IPR036388">
    <property type="entry name" value="WH-like_DNA-bd_sf"/>
</dbReference>
<dbReference type="GO" id="GO:0030246">
    <property type="term" value="F:carbohydrate binding"/>
    <property type="evidence" value="ECO:0007669"/>
    <property type="project" value="InterPro"/>
</dbReference>
<feature type="domain" description="Sugar-binding" evidence="5">
    <location>
        <begin position="124"/>
        <end position="368"/>
    </location>
</feature>
<sequence length="372" mass="39618">MPQRIGYHVRVFLFTLGHNIELVGIEYPEGNDEVKKVVQLHRKIAPELIAIIEDRYNILRHVSYSQPIGRRALAQNLGVGERMVRAQVDFLKNAGFLEFSPLGMTITSDGERLLQEAEGYISELHGLALLEADLAKQLGVKQVIIIPGDSNADVTVKRELGRAVVNVLGQYMTANMVIAVSGGSTMAQVAEVVGLQAPLTTVVPARGGLGEQVEYQANIIAAVIAAKLGGAYRLLHIPDGMSEEAVEVILANDANASHVIEMIQHADILIHGIGRAHDMAIRRSCDAPIADEIVKRGAVGEALGYYCTLEGQCVYVTSSVGLRLDDLASIGLVIAVAGGQKKAEAIVAVTSAGGQDVLVIDEAAANAIKAII</sequence>
<dbReference type="InterPro" id="IPR037171">
    <property type="entry name" value="NagB/RpiA_transferase-like"/>
</dbReference>